<name>A0ABR7L153_9PSEU</name>
<dbReference type="Proteomes" id="UP000734823">
    <property type="component" value="Unassembled WGS sequence"/>
</dbReference>
<sequence length="125" mass="13451">MGVDVTVVPGTSRFDPDDPGWRDQVATLYTALREEVTTPSVRHEVMPNAKGTLDTVVIALGSSGALTAAVACFRSWLARDKTRTVTITWTDDSGKEQRITLTGENIDRASLQALANAVSGRFGSR</sequence>
<accession>A0ABR7L153</accession>
<evidence type="ECO:0000313" key="3">
    <source>
        <dbReference type="Proteomes" id="UP000734823"/>
    </source>
</evidence>
<gene>
    <name evidence="2" type="ORF">GPZ80_02980</name>
</gene>
<keyword evidence="1" id="KW-0812">Transmembrane</keyword>
<feature type="transmembrane region" description="Helical" evidence="1">
    <location>
        <begin position="56"/>
        <end position="77"/>
    </location>
</feature>
<proteinExistence type="predicted"/>
<dbReference type="InterPro" id="IPR045428">
    <property type="entry name" value="EACC1"/>
</dbReference>
<keyword evidence="1" id="KW-1133">Transmembrane helix</keyword>
<dbReference type="EMBL" id="JABVED010000001">
    <property type="protein sequence ID" value="MBC6446136.1"/>
    <property type="molecule type" value="Genomic_DNA"/>
</dbReference>
<keyword evidence="3" id="KW-1185">Reference proteome</keyword>
<dbReference type="Pfam" id="PF19953">
    <property type="entry name" value="EACC1"/>
    <property type="match status" value="1"/>
</dbReference>
<protein>
    <submittedName>
        <fullName evidence="2">Uncharacterized protein</fullName>
    </submittedName>
</protein>
<reference evidence="2 3" key="1">
    <citation type="submission" date="2020-06" db="EMBL/GenBank/DDBJ databases">
        <title>Actinokineospora xiongansis sp. nov., isolated from soil of Baiyangdian.</title>
        <authorList>
            <person name="Zhang X."/>
        </authorList>
    </citation>
    <scope>NUCLEOTIDE SEQUENCE [LARGE SCALE GENOMIC DNA]</scope>
    <source>
        <strain evidence="2 3">HBU206404</strain>
    </source>
</reference>
<evidence type="ECO:0000256" key="1">
    <source>
        <dbReference type="SAM" id="Phobius"/>
    </source>
</evidence>
<evidence type="ECO:0000313" key="2">
    <source>
        <dbReference type="EMBL" id="MBC6446136.1"/>
    </source>
</evidence>
<comment type="caution">
    <text evidence="2">The sequence shown here is derived from an EMBL/GenBank/DDBJ whole genome shotgun (WGS) entry which is preliminary data.</text>
</comment>
<dbReference type="RefSeq" id="WP_187218172.1">
    <property type="nucleotide sequence ID" value="NZ_JABVED010000001.1"/>
</dbReference>
<keyword evidence="1" id="KW-0472">Membrane</keyword>
<organism evidence="2 3">
    <name type="scientific">Actinokineospora xionganensis</name>
    <dbReference type="NCBI Taxonomy" id="2684470"/>
    <lineage>
        <taxon>Bacteria</taxon>
        <taxon>Bacillati</taxon>
        <taxon>Actinomycetota</taxon>
        <taxon>Actinomycetes</taxon>
        <taxon>Pseudonocardiales</taxon>
        <taxon>Pseudonocardiaceae</taxon>
        <taxon>Actinokineospora</taxon>
    </lineage>
</organism>